<feature type="region of interest" description="Disordered" evidence="1">
    <location>
        <begin position="1"/>
        <end position="24"/>
    </location>
</feature>
<protein>
    <submittedName>
        <fullName evidence="3">Uncharacterized protein</fullName>
    </submittedName>
</protein>
<name>A0A315UQF1_GAMAF</name>
<dbReference type="AlphaFoldDB" id="A0A315UQF1"/>
<feature type="compositionally biased region" description="Polar residues" evidence="1">
    <location>
        <begin position="189"/>
        <end position="199"/>
    </location>
</feature>
<feature type="region of interest" description="Disordered" evidence="1">
    <location>
        <begin position="177"/>
        <end position="199"/>
    </location>
</feature>
<keyword evidence="2" id="KW-0472">Membrane</keyword>
<dbReference type="Proteomes" id="UP000250572">
    <property type="component" value="Unassembled WGS sequence"/>
</dbReference>
<keyword evidence="4" id="KW-1185">Reference proteome</keyword>
<accession>A0A315UQF1</accession>
<reference evidence="3 4" key="1">
    <citation type="journal article" date="2018" name="G3 (Bethesda)">
        <title>A High-Quality Reference Genome for the Invasive Mosquitofish Gambusia affinis Using a Chicago Library.</title>
        <authorList>
            <person name="Hoffberg S.L."/>
            <person name="Troendle N.J."/>
            <person name="Glenn T.C."/>
            <person name="Mahmud O."/>
            <person name="Louha S."/>
            <person name="Chalopin D."/>
            <person name="Bennetzen J.L."/>
            <person name="Mauricio R."/>
        </authorList>
    </citation>
    <scope>NUCLEOTIDE SEQUENCE [LARGE SCALE GENOMIC DNA]</scope>
    <source>
        <strain evidence="3">NE01/NJP1002.9</strain>
        <tissue evidence="3">Muscle</tissue>
    </source>
</reference>
<gene>
    <name evidence="3" type="ORF">CCH79_00018532</name>
</gene>
<proteinExistence type="predicted"/>
<sequence length="226" mass="25427">MRSVQPLPERPGEGDKDEEEEEGQRALKPHQVFFIFLLILVLHHFVLLFSRNAELEAFSSKRPPLQSVNQSHTNSPGSVVAIYDGGRCSVTVDTADSHRSETEREAENNLRSIFFKFETTNPDCHYRASLSLTVPTNAGMVDTNDPQATTTGRLRLTAAAMAELQKLQKMKMMMSLQNGNESDNDDLHSNTGNPVDQNQQLTWRPKPVLTGSFTLDFWQTLYSSSR</sequence>
<organism evidence="3 4">
    <name type="scientific">Gambusia affinis</name>
    <name type="common">Western mosquitofish</name>
    <name type="synonym">Heterandria affinis</name>
    <dbReference type="NCBI Taxonomy" id="33528"/>
    <lineage>
        <taxon>Eukaryota</taxon>
        <taxon>Metazoa</taxon>
        <taxon>Chordata</taxon>
        <taxon>Craniata</taxon>
        <taxon>Vertebrata</taxon>
        <taxon>Euteleostomi</taxon>
        <taxon>Actinopterygii</taxon>
        <taxon>Neopterygii</taxon>
        <taxon>Teleostei</taxon>
        <taxon>Neoteleostei</taxon>
        <taxon>Acanthomorphata</taxon>
        <taxon>Ovalentaria</taxon>
        <taxon>Atherinomorphae</taxon>
        <taxon>Cyprinodontiformes</taxon>
        <taxon>Poeciliidae</taxon>
        <taxon>Poeciliinae</taxon>
        <taxon>Gambusia</taxon>
    </lineage>
</organism>
<evidence type="ECO:0000256" key="1">
    <source>
        <dbReference type="SAM" id="MobiDB-lite"/>
    </source>
</evidence>
<evidence type="ECO:0000313" key="4">
    <source>
        <dbReference type="Proteomes" id="UP000250572"/>
    </source>
</evidence>
<feature type="transmembrane region" description="Helical" evidence="2">
    <location>
        <begin position="32"/>
        <end position="50"/>
    </location>
</feature>
<keyword evidence="2" id="KW-1133">Transmembrane helix</keyword>
<dbReference type="EMBL" id="NHOQ01002911">
    <property type="protein sequence ID" value="PWA13898.1"/>
    <property type="molecule type" value="Genomic_DNA"/>
</dbReference>
<evidence type="ECO:0000256" key="2">
    <source>
        <dbReference type="SAM" id="Phobius"/>
    </source>
</evidence>
<keyword evidence="2" id="KW-0812">Transmembrane</keyword>
<comment type="caution">
    <text evidence="3">The sequence shown here is derived from an EMBL/GenBank/DDBJ whole genome shotgun (WGS) entry which is preliminary data.</text>
</comment>
<evidence type="ECO:0000313" key="3">
    <source>
        <dbReference type="EMBL" id="PWA13898.1"/>
    </source>
</evidence>